<feature type="transmembrane region" description="Helical" evidence="1">
    <location>
        <begin position="260"/>
        <end position="281"/>
    </location>
</feature>
<keyword evidence="2" id="KW-0675">Receptor</keyword>
<proteinExistence type="predicted"/>
<dbReference type="PIR" id="T20580">
    <property type="entry name" value="T20580"/>
</dbReference>
<keyword evidence="1" id="KW-0812">Transmembrane</keyword>
<dbReference type="KEGG" id="cel:CELE_F08E10.3"/>
<dbReference type="CTD" id="184184"/>
<dbReference type="PaxDb" id="6239-F08E10.3"/>
<evidence type="ECO:0000256" key="1">
    <source>
        <dbReference type="SAM" id="Phobius"/>
    </source>
</evidence>
<evidence type="ECO:0000313" key="3">
    <source>
        <dbReference type="Proteomes" id="UP000001940"/>
    </source>
</evidence>
<reference evidence="2 3" key="1">
    <citation type="journal article" date="1998" name="Science">
        <title>Genome sequence of the nematode C. elegans: a platform for investigating biology.</title>
        <authorList>
            <consortium name="The C. elegans sequencing consortium"/>
            <person name="Sulson J.E."/>
            <person name="Waterston R."/>
        </authorList>
    </citation>
    <scope>NUCLEOTIDE SEQUENCE [LARGE SCALE GENOMIC DNA]</scope>
    <source>
        <strain evidence="2 3">Bristol N2</strain>
    </source>
</reference>
<keyword evidence="1" id="KW-1133">Transmembrane helix</keyword>
<feature type="transmembrane region" description="Helical" evidence="1">
    <location>
        <begin position="66"/>
        <end position="89"/>
    </location>
</feature>
<feature type="transmembrane region" description="Helical" evidence="1">
    <location>
        <begin position="212"/>
        <end position="239"/>
    </location>
</feature>
<dbReference type="PANTHER" id="PTHR22941:SF51">
    <property type="entry name" value="SERPENTINE RECEPTOR, CLASS H-RELATED"/>
    <property type="match status" value="1"/>
</dbReference>
<gene>
    <name evidence="2 4" type="primary">srh-123</name>
    <name evidence="2" type="ORF">CELE_F08E10.3</name>
    <name evidence="4" type="ORF">F08E10.3</name>
</gene>
<feature type="transmembrane region" description="Helical" evidence="1">
    <location>
        <begin position="34"/>
        <end position="54"/>
    </location>
</feature>
<sequence length="353" mass="39782">MNPALEYYYVTNYSNCEFRYNFFDSHQSIVYSSYAIQLVSIPFQMLAFYVIIFQTPVAMKISKTPLLINHTFCAILDVVLCTLCPLYLFLPMTAVSCIGLLSWFGLPTLLQLSIICLAEICAALSYINLFESRASSLLANRFRISSNKSKILYYCAVMLPAVFLTPLLKFFPEDQDVAKLEALKIYPCPTQEFFTTSVFIALIDQVAIRYAIIPLALAVSSVLGHFLFHMVCLVYYIYVVPSKFVSKETQGKQKTFLISILFQTSIPFAVVIIPLAIVFAFNSFGYYSQKAMNLAFCCALLHGLCESVGVIVVHKPYRDVIGLKIGRLLFKRSEISIHVQPSLTRASGNLTNF</sequence>
<dbReference type="GeneID" id="184184"/>
<dbReference type="HOGENOM" id="CLU_042960_0_0_1"/>
<protein>
    <submittedName>
        <fullName evidence="2">Serpentine Receptor, class H</fullName>
    </submittedName>
</protein>
<feature type="transmembrane region" description="Helical" evidence="1">
    <location>
        <begin position="151"/>
        <end position="171"/>
    </location>
</feature>
<dbReference type="FunCoup" id="Q9XXP5">
    <property type="interactions" value="92"/>
</dbReference>
<dbReference type="AGR" id="WB:WBGene00005341"/>
<accession>Q9XXP5</accession>
<dbReference type="Proteomes" id="UP000001940">
    <property type="component" value="Chromosome V"/>
</dbReference>
<dbReference type="AlphaFoldDB" id="Q9XXP5"/>
<dbReference type="InParanoid" id="Q9XXP5"/>
<name>Q9XXP5_CAEEL</name>
<evidence type="ECO:0000313" key="4">
    <source>
        <dbReference type="WormBase" id="F08E10.3"/>
    </source>
</evidence>
<dbReference type="Pfam" id="PF10318">
    <property type="entry name" value="7TM_GPCR_Srh"/>
    <property type="match status" value="1"/>
</dbReference>
<dbReference type="PhylomeDB" id="Q9XXP5"/>
<dbReference type="STRING" id="6239.F08E10.3.1"/>
<dbReference type="UCSC" id="F08E10.3">
    <property type="organism name" value="c. elegans"/>
</dbReference>
<keyword evidence="3" id="KW-1185">Reference proteome</keyword>
<dbReference type="InterPro" id="IPR053220">
    <property type="entry name" value="Nematode_rcpt-like_serp_H"/>
</dbReference>
<dbReference type="InterPro" id="IPR019422">
    <property type="entry name" value="7TM_GPCR_serpentine_rcpt_Srh"/>
</dbReference>
<dbReference type="WormBase" id="F08E10.3">
    <property type="protein sequence ID" value="CE18573"/>
    <property type="gene ID" value="WBGene00005341"/>
    <property type="gene designation" value="srh-123"/>
</dbReference>
<evidence type="ECO:0000313" key="2">
    <source>
        <dbReference type="EMBL" id="CAA16499.1"/>
    </source>
</evidence>
<dbReference type="RefSeq" id="NP_507424.1">
    <property type="nucleotide sequence ID" value="NM_075023.1"/>
</dbReference>
<dbReference type="EMBL" id="BX284605">
    <property type="protein sequence ID" value="CAA16499.1"/>
    <property type="molecule type" value="Genomic_DNA"/>
</dbReference>
<keyword evidence="1" id="KW-0472">Membrane</keyword>
<feature type="transmembrane region" description="Helical" evidence="1">
    <location>
        <begin position="109"/>
        <end position="130"/>
    </location>
</feature>
<dbReference type="PANTHER" id="PTHR22941">
    <property type="entry name" value="SERPENTINE RECEPTOR"/>
    <property type="match status" value="1"/>
</dbReference>
<dbReference type="eggNOG" id="ENOG502TFHX">
    <property type="taxonomic scope" value="Eukaryota"/>
</dbReference>
<organism evidence="2 3">
    <name type="scientific">Caenorhabditis elegans</name>
    <dbReference type="NCBI Taxonomy" id="6239"/>
    <lineage>
        <taxon>Eukaryota</taxon>
        <taxon>Metazoa</taxon>
        <taxon>Ecdysozoa</taxon>
        <taxon>Nematoda</taxon>
        <taxon>Chromadorea</taxon>
        <taxon>Rhabditida</taxon>
        <taxon>Rhabditina</taxon>
        <taxon>Rhabditomorpha</taxon>
        <taxon>Rhabditoidea</taxon>
        <taxon>Rhabditidae</taxon>
        <taxon>Peloderinae</taxon>
        <taxon>Caenorhabditis</taxon>
    </lineage>
</organism>
<feature type="transmembrane region" description="Helical" evidence="1">
    <location>
        <begin position="293"/>
        <end position="314"/>
    </location>
</feature>